<evidence type="ECO:0000256" key="2">
    <source>
        <dbReference type="ARBA" id="ARBA00022692"/>
    </source>
</evidence>
<dbReference type="Proteomes" id="UP000017559">
    <property type="component" value="Unassembled WGS sequence"/>
</dbReference>
<keyword evidence="9" id="KW-1185">Reference proteome</keyword>
<dbReference type="EMBL" id="AWSO01000181">
    <property type="protein sequence ID" value="ESK93641.1"/>
    <property type="molecule type" value="Genomic_DNA"/>
</dbReference>
<reference evidence="8 9" key="1">
    <citation type="journal article" date="2014" name="BMC Genomics">
        <title>Genome and secretome analysis of the hemibiotrophic fungal pathogen, Moniliophthora roreri, which causes frosty pod rot disease of cacao: mechanisms of the biotrophic and necrotrophic phases.</title>
        <authorList>
            <person name="Meinhardt L.W."/>
            <person name="Costa G.G.L."/>
            <person name="Thomazella D.P.T."/>
            <person name="Teixeira P.J.P.L."/>
            <person name="Carazzolle M.F."/>
            <person name="Schuster S.C."/>
            <person name="Carlson J.E."/>
            <person name="Guiltinan M.J."/>
            <person name="Mieczkowski P."/>
            <person name="Farmer A."/>
            <person name="Ramaraj T."/>
            <person name="Crozier J."/>
            <person name="Davis R.E."/>
            <person name="Shao J."/>
            <person name="Melnick R.L."/>
            <person name="Pereira G.A.G."/>
            <person name="Bailey B.A."/>
        </authorList>
    </citation>
    <scope>NUCLEOTIDE SEQUENCE [LARGE SCALE GENOMIC DNA]</scope>
    <source>
        <strain evidence="8 9">MCA 2997</strain>
    </source>
</reference>
<dbReference type="InterPro" id="IPR051292">
    <property type="entry name" value="Xyl/GlcA_transferase"/>
</dbReference>
<evidence type="ECO:0000256" key="6">
    <source>
        <dbReference type="ARBA" id="ARBA00023180"/>
    </source>
</evidence>
<keyword evidence="6" id="KW-0325">Glycoprotein</keyword>
<dbReference type="GO" id="GO:0015020">
    <property type="term" value="F:glucuronosyltransferase activity"/>
    <property type="evidence" value="ECO:0007669"/>
    <property type="project" value="TreeGrafter"/>
</dbReference>
<dbReference type="OrthoDB" id="2863801at2759"/>
<feature type="compositionally biased region" description="Basic and acidic residues" evidence="7">
    <location>
        <begin position="485"/>
        <end position="497"/>
    </location>
</feature>
<dbReference type="PANTHER" id="PTHR12270">
    <property type="entry name" value="GLYCOSYLTRANSFERASE-RELATED"/>
    <property type="match status" value="1"/>
</dbReference>
<dbReference type="KEGG" id="mrr:Moror_1539"/>
<feature type="region of interest" description="Disordered" evidence="7">
    <location>
        <begin position="566"/>
        <end position="586"/>
    </location>
</feature>
<evidence type="ECO:0000256" key="1">
    <source>
        <dbReference type="ARBA" id="ARBA00004606"/>
    </source>
</evidence>
<dbReference type="GO" id="GO:0016020">
    <property type="term" value="C:membrane"/>
    <property type="evidence" value="ECO:0007669"/>
    <property type="project" value="UniProtKB-SubCell"/>
</dbReference>
<evidence type="ECO:0000256" key="3">
    <source>
        <dbReference type="ARBA" id="ARBA00022968"/>
    </source>
</evidence>
<dbReference type="SUPFAM" id="SSF52047">
    <property type="entry name" value="RNI-like"/>
    <property type="match status" value="1"/>
</dbReference>
<organism evidence="8 9">
    <name type="scientific">Moniliophthora roreri (strain MCA 2997)</name>
    <name type="common">Cocoa frosty pod rot fungus</name>
    <name type="synonym">Crinipellis roreri</name>
    <dbReference type="NCBI Taxonomy" id="1381753"/>
    <lineage>
        <taxon>Eukaryota</taxon>
        <taxon>Fungi</taxon>
        <taxon>Dikarya</taxon>
        <taxon>Basidiomycota</taxon>
        <taxon>Agaricomycotina</taxon>
        <taxon>Agaricomycetes</taxon>
        <taxon>Agaricomycetidae</taxon>
        <taxon>Agaricales</taxon>
        <taxon>Marasmiineae</taxon>
        <taxon>Marasmiaceae</taxon>
        <taxon>Moniliophthora</taxon>
    </lineage>
</organism>
<proteinExistence type="predicted"/>
<dbReference type="HOGENOM" id="CLU_282425_0_0_1"/>
<comment type="subcellular location">
    <subcellularLocation>
        <location evidence="1">Membrane</location>
        <topology evidence="1">Single-pass type II membrane protein</topology>
    </subcellularLocation>
</comment>
<dbReference type="Pfam" id="PF13896">
    <property type="entry name" value="Glyco_transf_49"/>
    <property type="match status" value="2"/>
</dbReference>
<sequence length="1106" mass="126706">MAGVKLSLHQLVNTLMKALLANSKGNQEKISIAELDEIERKLQIAASVLRGLRNSLQPVNRLPPELLSDIFLLSKQHLPSFLPLVRGGIRFFDNHSWLAILHVCRLWRGVAARCPALWGTIDNLRGGVNPQVCLKRSRGAPVDVFLSITGPEFKPIQPELVDALIPHIPRFRQFHINTDGWFDPTPIYGSLKEPAPDLVSLSIVTKGRDVVGGVLPSIFNDDMPKLRQLTLEHFTSWPTTYFTNLTHCCLFDQWDATATSRPTTSQFLDFLESSPGLEELALVRAGPARLDVDDFPAVSPSNRVIELPRLRELSLGDWPSSPMIARFLSHLSMPSTTQIFLWGQRFPTGTGSDVDADATLASFLPTDLTHIRPLLNLREIWITRMPDTWAQGECPFVAVLNETLYLWGFYTVQEMQPLVEKLPLENVEKLQLRDCFSYPERVTGEMWSVFFRRMERLEKLTILARHCPIVTRAVLGVLRPKKEKVTTHGKGMDKEESVASSSNAKKKKTEVEDVLICPRLSHIRIEDNPHIPTLFISSLAKHRRRRGSPIKTLEVLYFDPVLNRPRSVVSSSSSDSESSDEDDRDEEYRGFTLSDMGLLEKYIDQVVLDTGKDKLADVGPKEWPNQVFRWTLPTRQNVVTEVRQTRVDQLALVHLPALPMATTTVHITGVVHLFATLYACLAILFTTNYFLVPPLHAWLSLFVNSIGSPIANDVHFSMETSNTPKDIHQHLQSLNERSSSVYWDADSSHRPFSMPENLFLSKAFSNSMHPSKIIPFFYRAVGRFDTEDITVITQITSNRLHVFERLLKQYEGPISVTIHVRNSTSHVYDFLDSLHALYTSSPLIAQKVDVHLVIDFFDRQFNTWRNIARFFARTDYVMMLDIDFYLCTDFRKAIRENSDTMKMLREGYSAFVIPAFEYLEHEEGVDYENFPRDKQTLVSHVKEQKISMFHATWDGGHNSTNYSRYYAASPGEVYKVTEYQPSYEPYVVFKKEGPPWCDERFIGYGGNKAACLFELYLYGTSFYVIADHFIIHQNHLYEEKIRKSERKFNKKVYTEFKEETCFRYMKQFHDLGYLHTERGKNLLTECKRIKGISAITAEIIRTSDGN</sequence>
<name>V2XLE0_MONRO</name>
<dbReference type="AlphaFoldDB" id="V2XLE0"/>
<keyword evidence="3" id="KW-0735">Signal-anchor</keyword>
<comment type="caution">
    <text evidence="8">The sequence shown here is derived from an EMBL/GenBank/DDBJ whole genome shotgun (WGS) entry which is preliminary data.</text>
</comment>
<evidence type="ECO:0000313" key="8">
    <source>
        <dbReference type="EMBL" id="ESK93641.1"/>
    </source>
</evidence>
<protein>
    <submittedName>
        <fullName evidence="8">Glycosyltransferase family 49 protein</fullName>
    </submittedName>
</protein>
<dbReference type="GO" id="GO:0042285">
    <property type="term" value="F:xylosyltransferase activity"/>
    <property type="evidence" value="ECO:0007669"/>
    <property type="project" value="TreeGrafter"/>
</dbReference>
<evidence type="ECO:0000256" key="5">
    <source>
        <dbReference type="ARBA" id="ARBA00023136"/>
    </source>
</evidence>
<dbReference type="SUPFAM" id="SSF53448">
    <property type="entry name" value="Nucleotide-diphospho-sugar transferases"/>
    <property type="match status" value="1"/>
</dbReference>
<dbReference type="STRING" id="1381753.V2XLE0"/>
<dbReference type="InterPro" id="IPR029044">
    <property type="entry name" value="Nucleotide-diphossugar_trans"/>
</dbReference>
<dbReference type="InterPro" id="IPR032675">
    <property type="entry name" value="LRR_dom_sf"/>
</dbReference>
<evidence type="ECO:0000313" key="9">
    <source>
        <dbReference type="Proteomes" id="UP000017559"/>
    </source>
</evidence>
<evidence type="ECO:0000256" key="7">
    <source>
        <dbReference type="SAM" id="MobiDB-lite"/>
    </source>
</evidence>
<keyword evidence="2" id="KW-0812">Transmembrane</keyword>
<gene>
    <name evidence="8" type="ORF">Moror_1539</name>
</gene>
<dbReference type="Gene3D" id="3.80.10.10">
    <property type="entry name" value="Ribonuclease Inhibitor"/>
    <property type="match status" value="1"/>
</dbReference>
<evidence type="ECO:0000256" key="4">
    <source>
        <dbReference type="ARBA" id="ARBA00022989"/>
    </source>
</evidence>
<keyword evidence="5" id="KW-0472">Membrane</keyword>
<dbReference type="PANTHER" id="PTHR12270:SF25">
    <property type="entry name" value="GLYCOSYLTRANSFERASE-LIKE PROTEIN LARGE"/>
    <property type="match status" value="1"/>
</dbReference>
<dbReference type="GO" id="GO:0035269">
    <property type="term" value="P:protein O-linked glycosylation via mannose"/>
    <property type="evidence" value="ECO:0007669"/>
    <property type="project" value="TreeGrafter"/>
</dbReference>
<feature type="compositionally biased region" description="Low complexity" evidence="7">
    <location>
        <begin position="566"/>
        <end position="576"/>
    </location>
</feature>
<accession>V2XLE0</accession>
<dbReference type="Gene3D" id="1.20.1280.50">
    <property type="match status" value="1"/>
</dbReference>
<feature type="region of interest" description="Disordered" evidence="7">
    <location>
        <begin position="485"/>
        <end position="505"/>
    </location>
</feature>
<keyword evidence="4" id="KW-1133">Transmembrane helix</keyword>